<dbReference type="Proteomes" id="UP001286456">
    <property type="component" value="Unassembled WGS sequence"/>
</dbReference>
<accession>A0AAE0IZ71</accession>
<protein>
    <submittedName>
        <fullName evidence="2">Uncharacterized protein</fullName>
    </submittedName>
</protein>
<reference evidence="2" key="1">
    <citation type="journal article" date="2023" name="Mol. Phylogenet. Evol.">
        <title>Genome-scale phylogeny and comparative genomics of the fungal order Sordariales.</title>
        <authorList>
            <person name="Hensen N."/>
            <person name="Bonometti L."/>
            <person name="Westerberg I."/>
            <person name="Brannstrom I.O."/>
            <person name="Guillou S."/>
            <person name="Cros-Aarteil S."/>
            <person name="Calhoun S."/>
            <person name="Haridas S."/>
            <person name="Kuo A."/>
            <person name="Mondo S."/>
            <person name="Pangilinan J."/>
            <person name="Riley R."/>
            <person name="LaButti K."/>
            <person name="Andreopoulos B."/>
            <person name="Lipzen A."/>
            <person name="Chen C."/>
            <person name="Yan M."/>
            <person name="Daum C."/>
            <person name="Ng V."/>
            <person name="Clum A."/>
            <person name="Steindorff A."/>
            <person name="Ohm R.A."/>
            <person name="Martin F."/>
            <person name="Silar P."/>
            <person name="Natvig D.O."/>
            <person name="Lalanne C."/>
            <person name="Gautier V."/>
            <person name="Ament-Velasquez S.L."/>
            <person name="Kruys A."/>
            <person name="Hutchinson M.I."/>
            <person name="Powell A.J."/>
            <person name="Barry K."/>
            <person name="Miller A.N."/>
            <person name="Grigoriev I.V."/>
            <person name="Debuchy R."/>
            <person name="Gladieux P."/>
            <person name="Hiltunen Thoren M."/>
            <person name="Johannesson H."/>
        </authorList>
    </citation>
    <scope>NUCLEOTIDE SEQUENCE</scope>
    <source>
        <strain evidence="2">SMH4131-1</strain>
    </source>
</reference>
<reference evidence="2" key="2">
    <citation type="submission" date="2023-06" db="EMBL/GenBank/DDBJ databases">
        <authorList>
            <consortium name="Lawrence Berkeley National Laboratory"/>
            <person name="Haridas S."/>
            <person name="Hensen N."/>
            <person name="Bonometti L."/>
            <person name="Westerberg I."/>
            <person name="Brannstrom I.O."/>
            <person name="Guillou S."/>
            <person name="Cros-Aarteil S."/>
            <person name="Calhoun S."/>
            <person name="Kuo A."/>
            <person name="Mondo S."/>
            <person name="Pangilinan J."/>
            <person name="Riley R."/>
            <person name="Labutti K."/>
            <person name="Andreopoulos B."/>
            <person name="Lipzen A."/>
            <person name="Chen C."/>
            <person name="Yanf M."/>
            <person name="Daum C."/>
            <person name="Ng V."/>
            <person name="Clum A."/>
            <person name="Steindorff A."/>
            <person name="Ohm R."/>
            <person name="Martin F."/>
            <person name="Silar P."/>
            <person name="Natvig D."/>
            <person name="Lalanne C."/>
            <person name="Gautier V."/>
            <person name="Ament-Velasquez S.L."/>
            <person name="Kruys A."/>
            <person name="Hutchinson M.I."/>
            <person name="Powell A.J."/>
            <person name="Barry K."/>
            <person name="Miller A.N."/>
            <person name="Grigoriev I.V."/>
            <person name="Debuchy R."/>
            <person name="Gladieux P."/>
            <person name="Thoren M.H."/>
            <person name="Johannesson H."/>
        </authorList>
    </citation>
    <scope>NUCLEOTIDE SEQUENCE</scope>
    <source>
        <strain evidence="2">SMH4131-1</strain>
    </source>
</reference>
<feature type="compositionally biased region" description="Polar residues" evidence="1">
    <location>
        <begin position="334"/>
        <end position="343"/>
    </location>
</feature>
<gene>
    <name evidence="2" type="ORF">B0T19DRAFT_140954</name>
</gene>
<sequence>MTAAIILSRTDTMPVYNHELSDEVHTPSRYIACFLLFFYYLGRSIVLFCLRFSAPCFVQHHVFPSVSVTLFDTALQPQSGLLCLFAAQEPRNTAHWTAQHGFPRGTRIMAATDLKTTMPSARTEHGPDASKEDGTTGPHGLALYVTSYSMLFEPPTRKYRPIITTSRRTRSLVLRHNCSRNCRELSLACTCWDTYIAQTTGLQDTAHTIASLRPRSPNFSSADQTCSSVPFIPCCIRIGMPRHRRARRSPSPVVTIYIDNAGLFFSPARSPSYPGIPLEVSFRILHADSLSNRPRGKHDVCFRPVLLWFRDTPDLLSWNAIGNKSEDSQSIRHLSQPSTSFQKFSYHGSPDHKTT</sequence>
<evidence type="ECO:0000256" key="1">
    <source>
        <dbReference type="SAM" id="MobiDB-lite"/>
    </source>
</evidence>
<dbReference type="EMBL" id="JAUEPO010000002">
    <property type="protein sequence ID" value="KAK3333924.1"/>
    <property type="molecule type" value="Genomic_DNA"/>
</dbReference>
<name>A0AAE0IZ71_9PEZI</name>
<keyword evidence="3" id="KW-1185">Reference proteome</keyword>
<dbReference type="AlphaFoldDB" id="A0AAE0IZ71"/>
<proteinExistence type="predicted"/>
<feature type="region of interest" description="Disordered" evidence="1">
    <location>
        <begin position="334"/>
        <end position="355"/>
    </location>
</feature>
<evidence type="ECO:0000313" key="2">
    <source>
        <dbReference type="EMBL" id="KAK3333924.1"/>
    </source>
</evidence>
<organism evidence="2 3">
    <name type="scientific">Cercophora scortea</name>
    <dbReference type="NCBI Taxonomy" id="314031"/>
    <lineage>
        <taxon>Eukaryota</taxon>
        <taxon>Fungi</taxon>
        <taxon>Dikarya</taxon>
        <taxon>Ascomycota</taxon>
        <taxon>Pezizomycotina</taxon>
        <taxon>Sordariomycetes</taxon>
        <taxon>Sordariomycetidae</taxon>
        <taxon>Sordariales</taxon>
        <taxon>Lasiosphaeriaceae</taxon>
        <taxon>Cercophora</taxon>
    </lineage>
</organism>
<evidence type="ECO:0000313" key="3">
    <source>
        <dbReference type="Proteomes" id="UP001286456"/>
    </source>
</evidence>
<comment type="caution">
    <text evidence="2">The sequence shown here is derived from an EMBL/GenBank/DDBJ whole genome shotgun (WGS) entry which is preliminary data.</text>
</comment>